<dbReference type="RefSeq" id="WP_006665471.1">
    <property type="nucleotide sequence ID" value="NZ_AOIP01000022.1"/>
</dbReference>
<keyword evidence="2" id="KW-1185">Reference proteome</keyword>
<dbReference type="Proteomes" id="UP000011591">
    <property type="component" value="Unassembled WGS sequence"/>
</dbReference>
<evidence type="ECO:0000313" key="1">
    <source>
        <dbReference type="EMBL" id="ELZ05728.1"/>
    </source>
</evidence>
<organism evidence="1 2">
    <name type="scientific">Natrialba aegyptia DSM 13077</name>
    <dbReference type="NCBI Taxonomy" id="1227491"/>
    <lineage>
        <taxon>Archaea</taxon>
        <taxon>Methanobacteriati</taxon>
        <taxon>Methanobacteriota</taxon>
        <taxon>Stenosarchaea group</taxon>
        <taxon>Halobacteria</taxon>
        <taxon>Halobacteriales</taxon>
        <taxon>Natrialbaceae</taxon>
        <taxon>Natrialba</taxon>
    </lineage>
</organism>
<evidence type="ECO:0000313" key="2">
    <source>
        <dbReference type="Proteomes" id="UP000011591"/>
    </source>
</evidence>
<name>M0B632_9EURY</name>
<proteinExistence type="predicted"/>
<protein>
    <submittedName>
        <fullName evidence="1">Uncharacterized protein</fullName>
    </submittedName>
</protein>
<dbReference type="PATRIC" id="fig|1227491.4.peg.2069"/>
<sequence>MGEEPVGDEDEDVSVTVKMPKSELEKLGDRFGDEYNNAARLRRAAWLVNNASSLTIDFDVDENESE</sequence>
<dbReference type="AlphaFoldDB" id="M0B632"/>
<reference evidence="1 2" key="1">
    <citation type="journal article" date="2014" name="PLoS Genet.">
        <title>Phylogenetically driven sequencing of extremely halophilic archaea reveals strategies for static and dynamic osmo-response.</title>
        <authorList>
            <person name="Becker E.A."/>
            <person name="Seitzer P.M."/>
            <person name="Tritt A."/>
            <person name="Larsen D."/>
            <person name="Krusor M."/>
            <person name="Yao A.I."/>
            <person name="Wu D."/>
            <person name="Madern D."/>
            <person name="Eisen J.A."/>
            <person name="Darling A.E."/>
            <person name="Facciotti M.T."/>
        </authorList>
    </citation>
    <scope>NUCLEOTIDE SEQUENCE [LARGE SCALE GENOMIC DNA]</scope>
    <source>
        <strain evidence="1 2">DSM 13077</strain>
    </source>
</reference>
<dbReference type="EMBL" id="AOIP01000022">
    <property type="protein sequence ID" value="ELZ05728.1"/>
    <property type="molecule type" value="Genomic_DNA"/>
</dbReference>
<comment type="caution">
    <text evidence="1">The sequence shown here is derived from an EMBL/GenBank/DDBJ whole genome shotgun (WGS) entry which is preliminary data.</text>
</comment>
<gene>
    <name evidence="1" type="ORF">C480_10035</name>
</gene>
<accession>M0B632</accession>